<comment type="subcellular location">
    <subcellularLocation>
        <location evidence="1">Endomembrane system</location>
        <topology evidence="1">Multi-pass membrane protein</topology>
    </subcellularLocation>
</comment>
<sequence length="310" mass="36279">MDTLLDLYTRHVDWRDLTLVVLSPVFAVFLALEAWRFRRTGVFDWRDSFDSLNSGGSYLVVDLLLLSVLVLPAMGWVYAHRLFTLEISVARFAGLFLLVELLYYGFHRASHRIRWFWCSHVVHHGSEHMNFGTALRQSWFYPIAGNWLFYLPAVWLGFEPRWVLFALSLNLAYQFFVHTTWVGRLPDWFEFLFNTPSHHRAHHGRNPQYLDKNFGGTLIVFDRLFGTFEPEREAVDYGLEHPFPTHNLFWLNAHEWRAMFRDMAAESNWRLRLAHLWMPPDWRRGGPAGAPTAARRADPMAGDAAANSPR</sequence>
<accession>A0ABW7GVN7</accession>
<feature type="domain" description="Fatty acid hydroxylase" evidence="9">
    <location>
        <begin position="93"/>
        <end position="227"/>
    </location>
</feature>
<evidence type="ECO:0000256" key="4">
    <source>
        <dbReference type="ARBA" id="ARBA00023002"/>
    </source>
</evidence>
<evidence type="ECO:0000256" key="1">
    <source>
        <dbReference type="ARBA" id="ARBA00004127"/>
    </source>
</evidence>
<dbReference type="RefSeq" id="WP_394382069.1">
    <property type="nucleotide sequence ID" value="NZ_JBIGIB010000001.1"/>
</dbReference>
<feature type="transmembrane region" description="Helical" evidence="8">
    <location>
        <begin position="85"/>
        <end position="106"/>
    </location>
</feature>
<name>A0ABW7GVN7_9BURK</name>
<evidence type="ECO:0000256" key="2">
    <source>
        <dbReference type="ARBA" id="ARBA00022692"/>
    </source>
</evidence>
<dbReference type="InterPro" id="IPR051689">
    <property type="entry name" value="Sterol_desaturase/TMEM195"/>
</dbReference>
<evidence type="ECO:0000313" key="10">
    <source>
        <dbReference type="EMBL" id="MFG6466036.1"/>
    </source>
</evidence>
<dbReference type="PANTHER" id="PTHR21624:SF1">
    <property type="entry name" value="ALKYLGLYCEROL MONOOXYGENASE"/>
    <property type="match status" value="1"/>
</dbReference>
<evidence type="ECO:0000256" key="3">
    <source>
        <dbReference type="ARBA" id="ARBA00022989"/>
    </source>
</evidence>
<evidence type="ECO:0000259" key="9">
    <source>
        <dbReference type="Pfam" id="PF04116"/>
    </source>
</evidence>
<keyword evidence="3 8" id="KW-1133">Transmembrane helix</keyword>
<keyword evidence="11" id="KW-1185">Reference proteome</keyword>
<dbReference type="EC" id="1.-.-.-" evidence="10"/>
<comment type="caution">
    <text evidence="10">The sequence shown here is derived from an EMBL/GenBank/DDBJ whole genome shotgun (WGS) entry which is preliminary data.</text>
</comment>
<evidence type="ECO:0000256" key="5">
    <source>
        <dbReference type="ARBA" id="ARBA00023098"/>
    </source>
</evidence>
<feature type="transmembrane region" description="Helical" evidence="8">
    <location>
        <begin position="139"/>
        <end position="158"/>
    </location>
</feature>
<evidence type="ECO:0000313" key="11">
    <source>
        <dbReference type="Proteomes" id="UP001606303"/>
    </source>
</evidence>
<feature type="transmembrane region" description="Helical" evidence="8">
    <location>
        <begin position="56"/>
        <end position="79"/>
    </location>
</feature>
<keyword evidence="4 10" id="KW-0560">Oxidoreductase</keyword>
<keyword evidence="5" id="KW-0443">Lipid metabolism</keyword>
<feature type="transmembrane region" description="Helical" evidence="8">
    <location>
        <begin position="17"/>
        <end position="35"/>
    </location>
</feature>
<keyword evidence="2 8" id="KW-0812">Transmembrane</keyword>
<reference evidence="10 11" key="1">
    <citation type="submission" date="2024-08" db="EMBL/GenBank/DDBJ databases">
        <authorList>
            <person name="Lu H."/>
        </authorList>
    </citation>
    <scope>NUCLEOTIDE SEQUENCE [LARGE SCALE GENOMIC DNA]</scope>
    <source>
        <strain evidence="10 11">BYS87W</strain>
    </source>
</reference>
<protein>
    <submittedName>
        <fullName evidence="10">Sterol desaturase family protein</fullName>
        <ecNumber evidence="10">1.-.-.-</ecNumber>
    </submittedName>
</protein>
<dbReference type="InterPro" id="IPR006694">
    <property type="entry name" value="Fatty_acid_hydroxylase"/>
</dbReference>
<dbReference type="EMBL" id="JBIGIB010000001">
    <property type="protein sequence ID" value="MFG6466036.1"/>
    <property type="molecule type" value="Genomic_DNA"/>
</dbReference>
<dbReference type="Pfam" id="PF04116">
    <property type="entry name" value="FA_hydroxylase"/>
    <property type="match status" value="1"/>
</dbReference>
<evidence type="ECO:0000256" key="6">
    <source>
        <dbReference type="ARBA" id="ARBA00023136"/>
    </source>
</evidence>
<organism evidence="10 11">
    <name type="scientific">Pelomonas baiyunensis</name>
    <dbReference type="NCBI Taxonomy" id="3299026"/>
    <lineage>
        <taxon>Bacteria</taxon>
        <taxon>Pseudomonadati</taxon>
        <taxon>Pseudomonadota</taxon>
        <taxon>Betaproteobacteria</taxon>
        <taxon>Burkholderiales</taxon>
        <taxon>Sphaerotilaceae</taxon>
        <taxon>Roseateles</taxon>
    </lineage>
</organism>
<proteinExistence type="predicted"/>
<evidence type="ECO:0000256" key="8">
    <source>
        <dbReference type="SAM" id="Phobius"/>
    </source>
</evidence>
<evidence type="ECO:0000256" key="7">
    <source>
        <dbReference type="SAM" id="MobiDB-lite"/>
    </source>
</evidence>
<dbReference type="GO" id="GO:0016491">
    <property type="term" value="F:oxidoreductase activity"/>
    <property type="evidence" value="ECO:0007669"/>
    <property type="project" value="UniProtKB-KW"/>
</dbReference>
<keyword evidence="6 8" id="KW-0472">Membrane</keyword>
<gene>
    <name evidence="10" type="ORF">ACG01O_05405</name>
</gene>
<dbReference type="PANTHER" id="PTHR21624">
    <property type="entry name" value="STEROL DESATURASE-RELATED PROTEIN"/>
    <property type="match status" value="1"/>
</dbReference>
<feature type="region of interest" description="Disordered" evidence="7">
    <location>
        <begin position="286"/>
        <end position="310"/>
    </location>
</feature>
<dbReference type="Proteomes" id="UP001606303">
    <property type="component" value="Unassembled WGS sequence"/>
</dbReference>